<proteinExistence type="predicted"/>
<dbReference type="InterPro" id="IPR007554">
    <property type="entry name" value="Glycerophosphate_synth"/>
</dbReference>
<gene>
    <name evidence="1" type="ORF">LFYK43_10040</name>
</gene>
<dbReference type="Gene3D" id="3.40.50.12580">
    <property type="match status" value="1"/>
</dbReference>
<dbReference type="EMBL" id="BFFP01000013">
    <property type="protein sequence ID" value="GBG94545.1"/>
    <property type="molecule type" value="Genomic_DNA"/>
</dbReference>
<dbReference type="InterPro" id="IPR051612">
    <property type="entry name" value="Teichoic_Acid_Biosynth"/>
</dbReference>
<dbReference type="GO" id="GO:0016020">
    <property type="term" value="C:membrane"/>
    <property type="evidence" value="ECO:0007669"/>
    <property type="project" value="InterPro"/>
</dbReference>
<accession>A0A401ISS4</accession>
<dbReference type="InterPro" id="IPR043148">
    <property type="entry name" value="TagF_C"/>
</dbReference>
<dbReference type="GO" id="GO:0047355">
    <property type="term" value="F:CDP-glycerol glycerophosphotransferase activity"/>
    <property type="evidence" value="ECO:0007669"/>
    <property type="project" value="InterPro"/>
</dbReference>
<reference evidence="1 2" key="1">
    <citation type="journal article" date="2019" name="Int. J. Syst. Evol. Microbiol.">
        <title>Lactobacillus salitolerans sp. nov., a novel lactic acid bacterium isolated from spent mushroom substrates.</title>
        <authorList>
            <person name="Tohno M."/>
            <person name="Tanizawa Y."/>
            <person name="Kojima Y."/>
            <person name="Sakamoto M."/>
            <person name="Nakamura Y."/>
            <person name="Ohkuma M."/>
            <person name="Kobayashi H."/>
        </authorList>
    </citation>
    <scope>NUCLEOTIDE SEQUENCE [LARGE SCALE GENOMIC DNA]</scope>
    <source>
        <strain evidence="1 2">YK43</strain>
    </source>
</reference>
<evidence type="ECO:0000313" key="2">
    <source>
        <dbReference type="Proteomes" id="UP000286848"/>
    </source>
</evidence>
<protein>
    <recommendedName>
        <fullName evidence="3">CDP-glycerol glycerophosphotransferase</fullName>
    </recommendedName>
</protein>
<keyword evidence="2" id="KW-1185">Reference proteome</keyword>
<sequence length="262" mass="30576">MLQLWHATGALKQFGNDVDRDYTIKNYDYTIANSDFFKPLYSRAFNLPEGHVVVTGIPNNDKIFHQEFIEQTKARLLKKFPNLKDKKVIMYAPTFRGRISTHFKEAGINLKALHQALGDDYIIIYKAHPLIKHSEYEQDPNVLFVKDELISSLFCVTDILISDYSAITIDWMAFDKPVIAYVPDLKKYSKKPGLTIDYKREYPGSVVKNEKELVKAIEHCEDEKLKIKRDLFKQKMYRYTDGKSTERVVKLIREIIESDNEI</sequence>
<dbReference type="PANTHER" id="PTHR37316">
    <property type="entry name" value="TEICHOIC ACID GLYCEROL-PHOSPHATE PRIMASE"/>
    <property type="match status" value="1"/>
</dbReference>
<dbReference type="AlphaFoldDB" id="A0A401ISS4"/>
<name>A0A401ISS4_9LACO</name>
<evidence type="ECO:0008006" key="3">
    <source>
        <dbReference type="Google" id="ProtNLM"/>
    </source>
</evidence>
<dbReference type="Proteomes" id="UP000286848">
    <property type="component" value="Unassembled WGS sequence"/>
</dbReference>
<dbReference type="Pfam" id="PF04464">
    <property type="entry name" value="Glyphos_transf"/>
    <property type="match status" value="1"/>
</dbReference>
<dbReference type="PANTHER" id="PTHR37316:SF3">
    <property type="entry name" value="TEICHOIC ACID GLYCEROL-PHOSPHATE TRANSFERASE"/>
    <property type="match status" value="1"/>
</dbReference>
<evidence type="ECO:0000313" key="1">
    <source>
        <dbReference type="EMBL" id="GBG94545.1"/>
    </source>
</evidence>
<dbReference type="SUPFAM" id="SSF53756">
    <property type="entry name" value="UDP-Glycosyltransferase/glycogen phosphorylase"/>
    <property type="match status" value="1"/>
</dbReference>
<comment type="caution">
    <text evidence="1">The sequence shown here is derived from an EMBL/GenBank/DDBJ whole genome shotgun (WGS) entry which is preliminary data.</text>
</comment>
<organism evidence="1 2">
    <name type="scientific">Ligilactobacillus salitolerans</name>
    <dbReference type="NCBI Taxonomy" id="1808352"/>
    <lineage>
        <taxon>Bacteria</taxon>
        <taxon>Bacillati</taxon>
        <taxon>Bacillota</taxon>
        <taxon>Bacilli</taxon>
        <taxon>Lactobacillales</taxon>
        <taxon>Lactobacillaceae</taxon>
        <taxon>Ligilactobacillus</taxon>
    </lineage>
</organism>